<name>A0ABS7RK46_9ACTN</name>
<proteinExistence type="predicted"/>
<organism evidence="1 2">
    <name type="scientific">Nocardioides jiangsuensis</name>
    <dbReference type="NCBI Taxonomy" id="2866161"/>
    <lineage>
        <taxon>Bacteria</taxon>
        <taxon>Bacillati</taxon>
        <taxon>Actinomycetota</taxon>
        <taxon>Actinomycetes</taxon>
        <taxon>Propionibacteriales</taxon>
        <taxon>Nocardioidaceae</taxon>
        <taxon>Nocardioides</taxon>
    </lineage>
</organism>
<keyword evidence="2" id="KW-1185">Reference proteome</keyword>
<reference evidence="1 2" key="1">
    <citation type="submission" date="2021-08" db="EMBL/GenBank/DDBJ databases">
        <title>Nocardioides bacterium WL0053 sp. nov., isolated from the sediment.</title>
        <authorList>
            <person name="Wang L."/>
            <person name="Zhang D."/>
            <person name="Zhang A."/>
        </authorList>
    </citation>
    <scope>NUCLEOTIDE SEQUENCE [LARGE SCALE GENOMIC DNA]</scope>
    <source>
        <strain evidence="1 2">WL0053</strain>
    </source>
</reference>
<dbReference type="Proteomes" id="UP000754710">
    <property type="component" value="Unassembled WGS sequence"/>
</dbReference>
<dbReference type="PIRSF" id="PIRSF012608">
    <property type="entry name" value="UCP012608"/>
    <property type="match status" value="1"/>
</dbReference>
<sequence length="353" mass="38459">MSREGAARTARLFRDQAGACERLGSPMYAELLGRLADDLEAGGVTCTVLTGHEDDPGPSGLGLRLLGSVHRLVLERRASGLATFYPSVGGTWEPAGGWRAFEALLGQEPDAVREWLDRPPQTNEVGRAAALVGGLLRLGETYRLPVRLLEIGSSGGLNLRADRFAYEMDGAVVQGPADSPLRLVDAWRGTPLEPWPDLQVAERLGSDPMPVDVGTPEGRLLLTAYVWPDQHERHERLRHAFAVAAAHPVEVRRRDAASFVRDVALVDGTTTVLWHSVMWQYLGEQEQAEVTATLDRLGAAATESAPFAHLFAEPTRRTPGADHEFLVVLRLWPGGDRRILGTTVGHGLPTTWE</sequence>
<comment type="caution">
    <text evidence="1">The sequence shown here is derived from an EMBL/GenBank/DDBJ whole genome shotgun (WGS) entry which is preliminary data.</text>
</comment>
<accession>A0ABS7RK46</accession>
<dbReference type="EMBL" id="JAIEZQ010000002">
    <property type="protein sequence ID" value="MBY9075425.1"/>
    <property type="molecule type" value="Genomic_DNA"/>
</dbReference>
<gene>
    <name evidence="1" type="ORF">K1X13_11395</name>
</gene>
<dbReference type="Pfam" id="PF10094">
    <property type="entry name" value="DUF2332"/>
    <property type="match status" value="1"/>
</dbReference>
<dbReference type="InterPro" id="IPR011200">
    <property type="entry name" value="UCP012608"/>
</dbReference>
<protein>
    <submittedName>
        <fullName evidence="1">DUF2332 domain-containing protein</fullName>
    </submittedName>
</protein>
<evidence type="ECO:0000313" key="2">
    <source>
        <dbReference type="Proteomes" id="UP000754710"/>
    </source>
</evidence>
<evidence type="ECO:0000313" key="1">
    <source>
        <dbReference type="EMBL" id="MBY9075425.1"/>
    </source>
</evidence>